<evidence type="ECO:0000313" key="1">
    <source>
        <dbReference type="EMBL" id="PQM38955.1"/>
    </source>
</evidence>
<evidence type="ECO:0000313" key="2">
    <source>
        <dbReference type="Proteomes" id="UP000250321"/>
    </source>
</evidence>
<dbReference type="AlphaFoldDB" id="A0A314UN44"/>
<gene>
    <name evidence="1" type="ORF">Pyn_38546</name>
</gene>
<accession>A0A314UN44</accession>
<sequence length="108" mass="11503">MGEAHNGVGSFAAGHTNDIFELPVITMWDLTGEKHNGTGVVAQVESTKTQIVNDNASEEVMKETKTVDSAMDYSTKELQVAVTGISATASAHDQPLSLCIDEMHSVKP</sequence>
<dbReference type="EMBL" id="PJQY01003260">
    <property type="protein sequence ID" value="PQM38955.1"/>
    <property type="molecule type" value="Genomic_DNA"/>
</dbReference>
<proteinExistence type="predicted"/>
<name>A0A314UN44_PRUYE</name>
<comment type="caution">
    <text evidence="1">The sequence shown here is derived from an EMBL/GenBank/DDBJ whole genome shotgun (WGS) entry which is preliminary data.</text>
</comment>
<organism evidence="1 2">
    <name type="scientific">Prunus yedoensis var. nudiflora</name>
    <dbReference type="NCBI Taxonomy" id="2094558"/>
    <lineage>
        <taxon>Eukaryota</taxon>
        <taxon>Viridiplantae</taxon>
        <taxon>Streptophyta</taxon>
        <taxon>Embryophyta</taxon>
        <taxon>Tracheophyta</taxon>
        <taxon>Spermatophyta</taxon>
        <taxon>Magnoliopsida</taxon>
        <taxon>eudicotyledons</taxon>
        <taxon>Gunneridae</taxon>
        <taxon>Pentapetalae</taxon>
        <taxon>rosids</taxon>
        <taxon>fabids</taxon>
        <taxon>Rosales</taxon>
        <taxon>Rosaceae</taxon>
        <taxon>Amygdaloideae</taxon>
        <taxon>Amygdaleae</taxon>
        <taxon>Prunus</taxon>
    </lineage>
</organism>
<keyword evidence="2" id="KW-1185">Reference proteome</keyword>
<reference evidence="1 2" key="1">
    <citation type="submission" date="2018-02" db="EMBL/GenBank/DDBJ databases">
        <title>Draft genome of wild Prunus yedoensis var. nudiflora.</title>
        <authorList>
            <person name="Baek S."/>
            <person name="Kim J.-H."/>
            <person name="Choi K."/>
            <person name="Kim G.-B."/>
            <person name="Cho A."/>
            <person name="Jang H."/>
            <person name="Shin C.-H."/>
            <person name="Yu H.-J."/>
            <person name="Mun J.-H."/>
        </authorList>
    </citation>
    <scope>NUCLEOTIDE SEQUENCE [LARGE SCALE GENOMIC DNA]</scope>
    <source>
        <strain evidence="2">cv. Jeju island</strain>
        <tissue evidence="1">Leaf</tissue>
    </source>
</reference>
<dbReference type="Proteomes" id="UP000250321">
    <property type="component" value="Unassembled WGS sequence"/>
</dbReference>
<protein>
    <submittedName>
        <fullName evidence="1">Uncharacterized protein</fullName>
    </submittedName>
</protein>